<dbReference type="InterPro" id="IPR038765">
    <property type="entry name" value="Papain-like_cys_pep_sf"/>
</dbReference>
<dbReference type="GO" id="GO:0006508">
    <property type="term" value="P:proteolysis"/>
    <property type="evidence" value="ECO:0007669"/>
    <property type="project" value="InterPro"/>
</dbReference>
<keyword evidence="4" id="KW-1185">Reference proteome</keyword>
<dbReference type="AlphaFoldDB" id="A0A183PTA1"/>
<name>A0A183PTA1_9TREM</name>
<dbReference type="Proteomes" id="UP000269396">
    <property type="component" value="Unassembled WGS sequence"/>
</dbReference>
<evidence type="ECO:0000256" key="2">
    <source>
        <dbReference type="ARBA" id="ARBA00023157"/>
    </source>
</evidence>
<dbReference type="InterPro" id="IPR025661">
    <property type="entry name" value="Pept_asp_AS"/>
</dbReference>
<evidence type="ECO:0000256" key="1">
    <source>
        <dbReference type="ARBA" id="ARBA00008455"/>
    </source>
</evidence>
<evidence type="ECO:0000313" key="4">
    <source>
        <dbReference type="Proteomes" id="UP000269396"/>
    </source>
</evidence>
<dbReference type="InterPro" id="IPR025660">
    <property type="entry name" value="Pept_his_AS"/>
</dbReference>
<gene>
    <name evidence="3" type="ORF">SMTD_LOCUS17587</name>
</gene>
<comment type="similarity">
    <text evidence="1">Belongs to the peptidase C1 family.</text>
</comment>
<sequence length="88" mass="9820">MVVVLVLKVPAPYSGTVLTSGIYESKYCSSSLLNHAVLVVGYGTEHNKDYWLIKNSWGDKWGMNGYIKLRRNKHNMCGIATNASFPIL</sequence>
<keyword evidence="2" id="KW-1015">Disulfide bond</keyword>
<accession>A0A183PTA1</accession>
<dbReference type="PROSITE" id="PS00640">
    <property type="entry name" value="THIOL_PROTEASE_ASN"/>
    <property type="match status" value="1"/>
</dbReference>
<dbReference type="Gene3D" id="3.90.70.10">
    <property type="entry name" value="Cysteine proteinases"/>
    <property type="match status" value="1"/>
</dbReference>
<dbReference type="PROSITE" id="PS00639">
    <property type="entry name" value="THIOL_PROTEASE_HIS"/>
    <property type="match status" value="1"/>
</dbReference>
<dbReference type="PANTHER" id="PTHR12411">
    <property type="entry name" value="CYSTEINE PROTEASE FAMILY C1-RELATED"/>
    <property type="match status" value="1"/>
</dbReference>
<organism evidence="3 4">
    <name type="scientific">Schistosoma mattheei</name>
    <dbReference type="NCBI Taxonomy" id="31246"/>
    <lineage>
        <taxon>Eukaryota</taxon>
        <taxon>Metazoa</taxon>
        <taxon>Spiralia</taxon>
        <taxon>Lophotrochozoa</taxon>
        <taxon>Platyhelminthes</taxon>
        <taxon>Trematoda</taxon>
        <taxon>Digenea</taxon>
        <taxon>Strigeidida</taxon>
        <taxon>Schistosomatoidea</taxon>
        <taxon>Schistosomatidae</taxon>
        <taxon>Schistosoma</taxon>
    </lineage>
</organism>
<reference evidence="3 4" key="1">
    <citation type="submission" date="2018-11" db="EMBL/GenBank/DDBJ databases">
        <authorList>
            <consortium name="Pathogen Informatics"/>
        </authorList>
    </citation>
    <scope>NUCLEOTIDE SEQUENCE [LARGE SCALE GENOMIC DNA]</scope>
    <source>
        <strain>Denwood</strain>
        <strain evidence="4">Zambia</strain>
    </source>
</reference>
<dbReference type="Pfam" id="PF00112">
    <property type="entry name" value="Peptidase_C1"/>
    <property type="match status" value="1"/>
</dbReference>
<dbReference type="EMBL" id="UZAL01038967">
    <property type="protein sequence ID" value="VDP74624.1"/>
    <property type="molecule type" value="Genomic_DNA"/>
</dbReference>
<dbReference type="SMART" id="SM00645">
    <property type="entry name" value="Pept_C1"/>
    <property type="match status" value="1"/>
</dbReference>
<proteinExistence type="inferred from homology"/>
<dbReference type="STRING" id="31246.A0A183PTA1"/>
<dbReference type="InterPro" id="IPR013128">
    <property type="entry name" value="Peptidase_C1A"/>
</dbReference>
<protein>
    <submittedName>
        <fullName evidence="3">Uncharacterized protein</fullName>
    </submittedName>
</protein>
<dbReference type="GO" id="GO:0008234">
    <property type="term" value="F:cysteine-type peptidase activity"/>
    <property type="evidence" value="ECO:0007669"/>
    <property type="project" value="InterPro"/>
</dbReference>
<dbReference type="SUPFAM" id="SSF54001">
    <property type="entry name" value="Cysteine proteinases"/>
    <property type="match status" value="1"/>
</dbReference>
<dbReference type="InterPro" id="IPR000668">
    <property type="entry name" value="Peptidase_C1A_C"/>
</dbReference>
<evidence type="ECO:0000313" key="3">
    <source>
        <dbReference type="EMBL" id="VDP74624.1"/>
    </source>
</evidence>